<feature type="region of interest" description="Disordered" evidence="1">
    <location>
        <begin position="45"/>
        <end position="78"/>
    </location>
</feature>
<protein>
    <submittedName>
        <fullName evidence="2">Uncharacterized protein</fullName>
    </submittedName>
</protein>
<organism evidence="2 3">
    <name type="scientific">Eumeta variegata</name>
    <name type="common">Bagworm moth</name>
    <name type="synonym">Eumeta japonica</name>
    <dbReference type="NCBI Taxonomy" id="151549"/>
    <lineage>
        <taxon>Eukaryota</taxon>
        <taxon>Metazoa</taxon>
        <taxon>Ecdysozoa</taxon>
        <taxon>Arthropoda</taxon>
        <taxon>Hexapoda</taxon>
        <taxon>Insecta</taxon>
        <taxon>Pterygota</taxon>
        <taxon>Neoptera</taxon>
        <taxon>Endopterygota</taxon>
        <taxon>Lepidoptera</taxon>
        <taxon>Glossata</taxon>
        <taxon>Ditrysia</taxon>
        <taxon>Tineoidea</taxon>
        <taxon>Psychidae</taxon>
        <taxon>Oiketicinae</taxon>
        <taxon>Eumeta</taxon>
    </lineage>
</organism>
<feature type="region of interest" description="Disordered" evidence="1">
    <location>
        <begin position="103"/>
        <end position="173"/>
    </location>
</feature>
<feature type="compositionally biased region" description="Low complexity" evidence="1">
    <location>
        <begin position="153"/>
        <end position="163"/>
    </location>
</feature>
<proteinExistence type="predicted"/>
<dbReference type="EMBL" id="BGZK01001004">
    <property type="protein sequence ID" value="GBP68222.1"/>
    <property type="molecule type" value="Genomic_DNA"/>
</dbReference>
<feature type="compositionally biased region" description="Basic and acidic residues" evidence="1">
    <location>
        <begin position="103"/>
        <end position="128"/>
    </location>
</feature>
<evidence type="ECO:0000313" key="3">
    <source>
        <dbReference type="Proteomes" id="UP000299102"/>
    </source>
</evidence>
<reference evidence="2 3" key="1">
    <citation type="journal article" date="2019" name="Commun. Biol.">
        <title>The bagworm genome reveals a unique fibroin gene that provides high tensile strength.</title>
        <authorList>
            <person name="Kono N."/>
            <person name="Nakamura H."/>
            <person name="Ohtoshi R."/>
            <person name="Tomita M."/>
            <person name="Numata K."/>
            <person name="Arakawa K."/>
        </authorList>
    </citation>
    <scope>NUCLEOTIDE SEQUENCE [LARGE SCALE GENOMIC DNA]</scope>
</reference>
<sequence>MELELVGVGGKGGAAAGQPVAKLTITGLASTPVDHDTKNNNTLLITERGYSDEEEEGEFSSVEEADDMYGAPQARRSRQLAFNKGDLSYTKLSCNRDLSFMDREGYVRSKATDRDSDSEQERDRERRAPAAQRKGSRGKLSVSRTRARRRRPAPSARVHPRSALPQKFNCPVV</sequence>
<keyword evidence="3" id="KW-1185">Reference proteome</keyword>
<gene>
    <name evidence="2" type="ORF">EVAR_50367_1</name>
</gene>
<comment type="caution">
    <text evidence="2">The sequence shown here is derived from an EMBL/GenBank/DDBJ whole genome shotgun (WGS) entry which is preliminary data.</text>
</comment>
<dbReference type="OrthoDB" id="28829at2759"/>
<evidence type="ECO:0000313" key="2">
    <source>
        <dbReference type="EMBL" id="GBP68222.1"/>
    </source>
</evidence>
<evidence type="ECO:0000256" key="1">
    <source>
        <dbReference type="SAM" id="MobiDB-lite"/>
    </source>
</evidence>
<name>A0A4C1Y085_EUMVA</name>
<dbReference type="Proteomes" id="UP000299102">
    <property type="component" value="Unassembled WGS sequence"/>
</dbReference>
<feature type="compositionally biased region" description="Acidic residues" evidence="1">
    <location>
        <begin position="52"/>
        <end position="67"/>
    </location>
</feature>
<accession>A0A4C1Y085</accession>
<dbReference type="AlphaFoldDB" id="A0A4C1Y085"/>